<dbReference type="PANTHER" id="PTHR45965:SF3">
    <property type="entry name" value="INACTIVE RHOMBOID PROTEIN 1"/>
    <property type="match status" value="1"/>
</dbReference>
<evidence type="ECO:0000256" key="5">
    <source>
        <dbReference type="ARBA" id="ARBA00022989"/>
    </source>
</evidence>
<keyword evidence="4" id="KW-0256">Endoplasmic reticulum</keyword>
<keyword evidence="3 7" id="KW-0812">Transmembrane</keyword>
<dbReference type="WBParaSite" id="SMRG1_72460.6">
    <property type="protein sequence ID" value="SMRG1_72460.6"/>
    <property type="gene ID" value="SMRG1_72460"/>
</dbReference>
<feature type="transmembrane region" description="Helical" evidence="7">
    <location>
        <begin position="713"/>
        <end position="736"/>
    </location>
</feature>
<reference evidence="10 11" key="1">
    <citation type="submission" date="2023-11" db="UniProtKB">
        <authorList>
            <consortium name="WormBaseParasite"/>
        </authorList>
    </citation>
    <scope>IDENTIFICATION</scope>
</reference>
<dbReference type="Pfam" id="PF01694">
    <property type="entry name" value="Rhomboid"/>
    <property type="match status" value="1"/>
</dbReference>
<proteinExistence type="inferred from homology"/>
<dbReference type="SUPFAM" id="SSF144091">
    <property type="entry name" value="Rhomboid-like"/>
    <property type="match status" value="1"/>
</dbReference>
<evidence type="ECO:0000256" key="4">
    <source>
        <dbReference type="ARBA" id="ARBA00022824"/>
    </source>
</evidence>
<comment type="subcellular location">
    <subcellularLocation>
        <location evidence="1">Endoplasmic reticulum membrane</location>
        <topology evidence="1">Multi-pass membrane protein</topology>
    </subcellularLocation>
</comment>
<keyword evidence="5 7" id="KW-1133">Transmembrane helix</keyword>
<dbReference type="WBParaSite" id="SMRG1_72460.5">
    <property type="protein sequence ID" value="SMRG1_72460.5"/>
    <property type="gene ID" value="SMRG1_72460"/>
</dbReference>
<dbReference type="GO" id="GO:0005789">
    <property type="term" value="C:endoplasmic reticulum membrane"/>
    <property type="evidence" value="ECO:0007669"/>
    <property type="project" value="UniProtKB-SubCell"/>
</dbReference>
<evidence type="ECO:0000256" key="6">
    <source>
        <dbReference type="ARBA" id="ARBA00023136"/>
    </source>
</evidence>
<protein>
    <recommendedName>
        <fullName evidence="8">Peptidase S54 rhomboid domain-containing protein</fullName>
    </recommendedName>
</protein>
<evidence type="ECO:0000313" key="9">
    <source>
        <dbReference type="Proteomes" id="UP000050790"/>
    </source>
</evidence>
<feature type="transmembrane region" description="Helical" evidence="7">
    <location>
        <begin position="375"/>
        <end position="398"/>
    </location>
</feature>
<evidence type="ECO:0000256" key="2">
    <source>
        <dbReference type="ARBA" id="ARBA00009045"/>
    </source>
</evidence>
<dbReference type="GO" id="GO:0004252">
    <property type="term" value="F:serine-type endopeptidase activity"/>
    <property type="evidence" value="ECO:0007669"/>
    <property type="project" value="InterPro"/>
</dbReference>
<dbReference type="InterPro" id="IPR035952">
    <property type="entry name" value="Rhomboid-like_sf"/>
</dbReference>
<dbReference type="WBParaSite" id="SMRG1_72460.8">
    <property type="protein sequence ID" value="SMRG1_72460.8"/>
    <property type="gene ID" value="SMRG1_72460"/>
</dbReference>
<feature type="transmembrane region" description="Helical" evidence="7">
    <location>
        <begin position="681"/>
        <end position="701"/>
    </location>
</feature>
<feature type="domain" description="Peptidase S54 rhomboid" evidence="8">
    <location>
        <begin position="672"/>
        <end position="809"/>
    </location>
</feature>
<dbReference type="Proteomes" id="UP000050790">
    <property type="component" value="Unassembled WGS sequence"/>
</dbReference>
<dbReference type="WBParaSite" id="SMRG1_72460.4">
    <property type="protein sequence ID" value="SMRG1_72460.4"/>
    <property type="gene ID" value="SMRG1_72460"/>
</dbReference>
<dbReference type="GO" id="GO:0050708">
    <property type="term" value="P:regulation of protein secretion"/>
    <property type="evidence" value="ECO:0007669"/>
    <property type="project" value="TreeGrafter"/>
</dbReference>
<evidence type="ECO:0000256" key="3">
    <source>
        <dbReference type="ARBA" id="ARBA00022692"/>
    </source>
</evidence>
<dbReference type="InterPro" id="IPR022764">
    <property type="entry name" value="Peptidase_S54_rhomboid_dom"/>
</dbReference>
<name>A0AA85A9L3_9TREM</name>
<feature type="transmembrane region" description="Helical" evidence="7">
    <location>
        <begin position="794"/>
        <end position="814"/>
    </location>
</feature>
<comment type="similarity">
    <text evidence="2">Belongs to the peptidase S54 family.</text>
</comment>
<dbReference type="WBParaSite" id="SMRG1_72460.7">
    <property type="protein sequence ID" value="SMRG1_72460.7"/>
    <property type="gene ID" value="SMRG1_72460"/>
</dbReference>
<feature type="transmembrane region" description="Helical" evidence="7">
    <location>
        <begin position="769"/>
        <end position="788"/>
    </location>
</feature>
<keyword evidence="6 7" id="KW-0472">Membrane</keyword>
<feature type="transmembrane region" description="Helical" evidence="7">
    <location>
        <begin position="742"/>
        <end position="762"/>
    </location>
</feature>
<dbReference type="FunFam" id="1.20.1540.10:FF:000025">
    <property type="entry name" value="Putative rhomboid family"/>
    <property type="match status" value="1"/>
</dbReference>
<sequence>MSRRDSDSLGRNEATRNILRNVSRRNMMRPINSVIDGSLSFFGFDSRETTIEDWNERRLRYLIKRYGSIKGDRLTVLTASPGLCDISRSSLRHRLASSSHSVPMKIINRRKVSFANSSVVPPIESQRPVYLRELSSITTFSLPVAPAATSAHKPHAVKVILSAMWNRRMLRTRKKLEGNEVNDTGFERFHSAPTGRIFLLDTTDTHFNNDKWVALKDAKNEETPFLAVSSTIPVGGETSVNTVNDNSHNDIISYDASMEQHKSNDIVDSLNDNVIISQCCPSSFDLPATYSFFQHSSSSPTREIMRENRPRTSTTVSPINLRPSPVVIPSLSRRLTESLLTPTRWASAIIYPHKDNFTEDIFRNKTTEYIEYRPYFTYWISFIHILIFIAGSIGYGFAPIGLGITTRIVGKVLLPTLTIDQVCWIEYENLWIGPRQTDLVRLGARFPPCMRFDPVLHDSVIKRQKKFDRASGCCIRNDGGGCYQTHREVCSRTLATWLHYETVSFSKPQTKELLSTNIADREIDVHILKASHPENNSHSHNNNISSIIHSLRSTRLVGQAGPVCGLDPDFCARPRSIGAFAWSETDVTKWPVNICELPDTVPNMGGYAPHMECQVTGHPCCLGIKGECIMTTQEHCDFVRGFYYPNAALCSQVNCLNQICGMSPFINNEYPNQMYRIFTSLFLHAGVLHLILSLGVQMIFMRDLEKMIGWHRITLVYILSGCIGSLTSGIFLPYQVETGPTGAQFALLGITLVDFIHCWNFLAHPWYALLRNILLVFILFTFGLLPWIDNYANAGSFLSGILLSFILLPFRGFIYPPVSLTASIATSVNQNIFDNNYYNTPITSPRTPSILFNFNLPDINRKSCTSLQHQSSMHPQYLQQLQLQQQNSKCHHRCFIIILCSILWLILCIGLILMFIWGPIINCRFCNYFTCLPLTSNFCDNLQVNVKQRSDCILPNWI</sequence>
<dbReference type="InterPro" id="IPR051512">
    <property type="entry name" value="Inactive_Rhomboid"/>
</dbReference>
<dbReference type="GO" id="GO:0042058">
    <property type="term" value="P:regulation of epidermal growth factor receptor signaling pathway"/>
    <property type="evidence" value="ECO:0007669"/>
    <property type="project" value="TreeGrafter"/>
</dbReference>
<organism evidence="9 10">
    <name type="scientific">Schistosoma margrebowiei</name>
    <dbReference type="NCBI Taxonomy" id="48269"/>
    <lineage>
        <taxon>Eukaryota</taxon>
        <taxon>Metazoa</taxon>
        <taxon>Spiralia</taxon>
        <taxon>Lophotrochozoa</taxon>
        <taxon>Platyhelminthes</taxon>
        <taxon>Trematoda</taxon>
        <taxon>Digenea</taxon>
        <taxon>Strigeidida</taxon>
        <taxon>Schistosomatoidea</taxon>
        <taxon>Schistosomatidae</taxon>
        <taxon>Schistosoma</taxon>
    </lineage>
</organism>
<evidence type="ECO:0000256" key="1">
    <source>
        <dbReference type="ARBA" id="ARBA00004477"/>
    </source>
</evidence>
<dbReference type="AlphaFoldDB" id="A0AA85A9L3"/>
<evidence type="ECO:0000313" key="11">
    <source>
        <dbReference type="WBParaSite" id="SMRG1_72460.4"/>
    </source>
</evidence>
<dbReference type="Gene3D" id="1.20.1540.10">
    <property type="entry name" value="Rhomboid-like"/>
    <property type="match status" value="1"/>
</dbReference>
<evidence type="ECO:0000313" key="10">
    <source>
        <dbReference type="WBParaSite" id="SMRG1_72460.10"/>
    </source>
</evidence>
<evidence type="ECO:0000259" key="8">
    <source>
        <dbReference type="Pfam" id="PF01694"/>
    </source>
</evidence>
<feature type="transmembrane region" description="Helical" evidence="7">
    <location>
        <begin position="894"/>
        <end position="917"/>
    </location>
</feature>
<dbReference type="PANTHER" id="PTHR45965">
    <property type="entry name" value="INACTIVE RHOMBOID PROTEIN"/>
    <property type="match status" value="1"/>
</dbReference>
<accession>A0AA85A9L3</accession>
<evidence type="ECO:0000256" key="7">
    <source>
        <dbReference type="SAM" id="Phobius"/>
    </source>
</evidence>
<dbReference type="WBParaSite" id="SMRG1_72460.10">
    <property type="protein sequence ID" value="SMRG1_72460.10"/>
    <property type="gene ID" value="SMRG1_72460"/>
</dbReference>